<accession>A0ACB9BUE0</accession>
<proteinExistence type="predicted"/>
<comment type="caution">
    <text evidence="1">The sequence shown here is derived from an EMBL/GenBank/DDBJ whole genome shotgun (WGS) entry which is preliminary data.</text>
</comment>
<dbReference type="Proteomes" id="UP001056120">
    <property type="component" value="Linkage Group LG22"/>
</dbReference>
<reference evidence="2" key="1">
    <citation type="journal article" date="2022" name="Mol. Ecol. Resour.">
        <title>The genomes of chicory, endive, great burdock and yacon provide insights into Asteraceae palaeo-polyploidization history and plant inulin production.</title>
        <authorList>
            <person name="Fan W."/>
            <person name="Wang S."/>
            <person name="Wang H."/>
            <person name="Wang A."/>
            <person name="Jiang F."/>
            <person name="Liu H."/>
            <person name="Zhao H."/>
            <person name="Xu D."/>
            <person name="Zhang Y."/>
        </authorList>
    </citation>
    <scope>NUCLEOTIDE SEQUENCE [LARGE SCALE GENOMIC DNA]</scope>
    <source>
        <strain evidence="2">cv. Yunnan</strain>
    </source>
</reference>
<gene>
    <name evidence="1" type="ORF">L1987_65444</name>
</gene>
<sequence>MPMIGDTRQFRAKAAVIHGGGRKMLVRRPGVVTSAQIRVIVTLATRVLVPISEDSFADEVNLDSSGSIDSNDEMSASVIFRQHILIINKVFDGGKVTVLLTRQHFMSPPLLQLFSFIK</sequence>
<keyword evidence="2" id="KW-1185">Reference proteome</keyword>
<dbReference type="EMBL" id="CM042039">
    <property type="protein sequence ID" value="KAI3725653.1"/>
    <property type="molecule type" value="Genomic_DNA"/>
</dbReference>
<evidence type="ECO:0000313" key="1">
    <source>
        <dbReference type="EMBL" id="KAI3725653.1"/>
    </source>
</evidence>
<reference evidence="1 2" key="2">
    <citation type="journal article" date="2022" name="Mol. Ecol. Resour.">
        <title>The genomes of chicory, endive, great burdock and yacon provide insights into Asteraceae paleo-polyploidization history and plant inulin production.</title>
        <authorList>
            <person name="Fan W."/>
            <person name="Wang S."/>
            <person name="Wang H."/>
            <person name="Wang A."/>
            <person name="Jiang F."/>
            <person name="Liu H."/>
            <person name="Zhao H."/>
            <person name="Xu D."/>
            <person name="Zhang Y."/>
        </authorList>
    </citation>
    <scope>NUCLEOTIDE SEQUENCE [LARGE SCALE GENOMIC DNA]</scope>
    <source>
        <strain evidence="2">cv. Yunnan</strain>
        <tissue evidence="1">Leaves</tissue>
    </source>
</reference>
<protein>
    <submittedName>
        <fullName evidence="1">Uncharacterized protein</fullName>
    </submittedName>
</protein>
<name>A0ACB9BUE0_9ASTR</name>
<organism evidence="1 2">
    <name type="scientific">Smallanthus sonchifolius</name>
    <dbReference type="NCBI Taxonomy" id="185202"/>
    <lineage>
        <taxon>Eukaryota</taxon>
        <taxon>Viridiplantae</taxon>
        <taxon>Streptophyta</taxon>
        <taxon>Embryophyta</taxon>
        <taxon>Tracheophyta</taxon>
        <taxon>Spermatophyta</taxon>
        <taxon>Magnoliopsida</taxon>
        <taxon>eudicotyledons</taxon>
        <taxon>Gunneridae</taxon>
        <taxon>Pentapetalae</taxon>
        <taxon>asterids</taxon>
        <taxon>campanulids</taxon>
        <taxon>Asterales</taxon>
        <taxon>Asteraceae</taxon>
        <taxon>Asteroideae</taxon>
        <taxon>Heliantheae alliance</taxon>
        <taxon>Millerieae</taxon>
        <taxon>Smallanthus</taxon>
    </lineage>
</organism>
<evidence type="ECO:0000313" key="2">
    <source>
        <dbReference type="Proteomes" id="UP001056120"/>
    </source>
</evidence>